<keyword evidence="7" id="KW-1133">Transmembrane helix</keyword>
<dbReference type="GO" id="GO:0020037">
    <property type="term" value="F:heme binding"/>
    <property type="evidence" value="ECO:0007669"/>
    <property type="project" value="InterPro"/>
</dbReference>
<comment type="similarity">
    <text evidence="1">Belongs to the cytochrome P450 family.</text>
</comment>
<evidence type="ECO:0000256" key="6">
    <source>
        <dbReference type="ARBA" id="ARBA00023033"/>
    </source>
</evidence>
<evidence type="ECO:0000256" key="4">
    <source>
        <dbReference type="ARBA" id="ARBA00023002"/>
    </source>
</evidence>
<evidence type="ECO:0000256" key="7">
    <source>
        <dbReference type="SAM" id="Phobius"/>
    </source>
</evidence>
<dbReference type="InterPro" id="IPR001128">
    <property type="entry name" value="Cyt_P450"/>
</dbReference>
<evidence type="ECO:0000313" key="8">
    <source>
        <dbReference type="EMBL" id="KAK2971677.1"/>
    </source>
</evidence>
<name>A0AA88QL69_9ASTE</name>
<dbReference type="Gene3D" id="1.10.630.10">
    <property type="entry name" value="Cytochrome P450"/>
    <property type="match status" value="1"/>
</dbReference>
<keyword evidence="2" id="KW-0349">Heme</keyword>
<dbReference type="PANTHER" id="PTHR47955:SF8">
    <property type="entry name" value="CYTOCHROME P450 71D11-LIKE"/>
    <property type="match status" value="1"/>
</dbReference>
<dbReference type="GO" id="GO:0005506">
    <property type="term" value="F:iron ion binding"/>
    <property type="evidence" value="ECO:0007669"/>
    <property type="project" value="InterPro"/>
</dbReference>
<evidence type="ECO:0000256" key="3">
    <source>
        <dbReference type="ARBA" id="ARBA00022723"/>
    </source>
</evidence>
<proteinExistence type="inferred from homology"/>
<feature type="transmembrane region" description="Helical" evidence="7">
    <location>
        <begin position="6"/>
        <end position="23"/>
    </location>
</feature>
<keyword evidence="6" id="KW-0503">Monooxygenase</keyword>
<dbReference type="GO" id="GO:0004497">
    <property type="term" value="F:monooxygenase activity"/>
    <property type="evidence" value="ECO:0007669"/>
    <property type="project" value="UniProtKB-KW"/>
</dbReference>
<evidence type="ECO:0000256" key="2">
    <source>
        <dbReference type="ARBA" id="ARBA00022617"/>
    </source>
</evidence>
<organism evidence="8 9">
    <name type="scientific">Escallonia rubra</name>
    <dbReference type="NCBI Taxonomy" id="112253"/>
    <lineage>
        <taxon>Eukaryota</taxon>
        <taxon>Viridiplantae</taxon>
        <taxon>Streptophyta</taxon>
        <taxon>Embryophyta</taxon>
        <taxon>Tracheophyta</taxon>
        <taxon>Spermatophyta</taxon>
        <taxon>Magnoliopsida</taxon>
        <taxon>eudicotyledons</taxon>
        <taxon>Gunneridae</taxon>
        <taxon>Pentapetalae</taxon>
        <taxon>asterids</taxon>
        <taxon>campanulids</taxon>
        <taxon>Escalloniales</taxon>
        <taxon>Escalloniaceae</taxon>
        <taxon>Escallonia</taxon>
    </lineage>
</organism>
<sequence length="260" mass="29329">MVLEYFPSFAILLVSLLFLYMVVKQWKGSKSTLPPGPKKLPLIGNLHQLIGSPLPHHALRDLANKYGPVMHLKLGELTTIIISSPEAAEAALKTHEHSIAQRPIFATVQAVTSGGFGVIFAPYGDYWRQMRKLCTLELLSAKRVRSFRPVREEVVTKFIESIHGSSTNGDSVINMTDKIFQMISSITSRAMFGNECQGNEFIKLVKEANVLADAFDITELFPSFKIFQFFSSKKSTLKNLTFLEREQILRRQQLNGPWQN</sequence>
<protein>
    <recommendedName>
        <fullName evidence="10">Cytochrome P450</fullName>
    </recommendedName>
</protein>
<dbReference type="EMBL" id="JAVXUO010002567">
    <property type="protein sequence ID" value="KAK2971677.1"/>
    <property type="molecule type" value="Genomic_DNA"/>
</dbReference>
<evidence type="ECO:0000313" key="9">
    <source>
        <dbReference type="Proteomes" id="UP001187471"/>
    </source>
</evidence>
<accession>A0AA88QL69</accession>
<evidence type="ECO:0000256" key="1">
    <source>
        <dbReference type="ARBA" id="ARBA00010617"/>
    </source>
</evidence>
<keyword evidence="7" id="KW-0472">Membrane</keyword>
<evidence type="ECO:0000256" key="5">
    <source>
        <dbReference type="ARBA" id="ARBA00023004"/>
    </source>
</evidence>
<dbReference type="Pfam" id="PF00067">
    <property type="entry name" value="p450"/>
    <property type="match status" value="1"/>
</dbReference>
<keyword evidence="3" id="KW-0479">Metal-binding</keyword>
<dbReference type="PRINTS" id="PR00463">
    <property type="entry name" value="EP450I"/>
</dbReference>
<dbReference type="Proteomes" id="UP001187471">
    <property type="component" value="Unassembled WGS sequence"/>
</dbReference>
<keyword evidence="9" id="KW-1185">Reference proteome</keyword>
<dbReference type="AlphaFoldDB" id="A0AA88QL69"/>
<keyword evidence="4" id="KW-0560">Oxidoreductase</keyword>
<keyword evidence="5" id="KW-0408">Iron</keyword>
<dbReference type="InterPro" id="IPR002401">
    <property type="entry name" value="Cyt_P450_E_grp-I"/>
</dbReference>
<evidence type="ECO:0008006" key="10">
    <source>
        <dbReference type="Google" id="ProtNLM"/>
    </source>
</evidence>
<dbReference type="GO" id="GO:0016705">
    <property type="term" value="F:oxidoreductase activity, acting on paired donors, with incorporation or reduction of molecular oxygen"/>
    <property type="evidence" value="ECO:0007669"/>
    <property type="project" value="InterPro"/>
</dbReference>
<dbReference type="PANTHER" id="PTHR47955">
    <property type="entry name" value="CYTOCHROME P450 FAMILY 71 PROTEIN"/>
    <property type="match status" value="1"/>
</dbReference>
<dbReference type="SUPFAM" id="SSF48264">
    <property type="entry name" value="Cytochrome P450"/>
    <property type="match status" value="1"/>
</dbReference>
<gene>
    <name evidence="8" type="ORF">RJ640_007715</name>
</gene>
<comment type="caution">
    <text evidence="8">The sequence shown here is derived from an EMBL/GenBank/DDBJ whole genome shotgun (WGS) entry which is preliminary data.</text>
</comment>
<reference evidence="8" key="1">
    <citation type="submission" date="2022-12" db="EMBL/GenBank/DDBJ databases">
        <title>Draft genome assemblies for two species of Escallonia (Escalloniales).</title>
        <authorList>
            <person name="Chanderbali A."/>
            <person name="Dervinis C."/>
            <person name="Anghel I."/>
            <person name="Soltis D."/>
            <person name="Soltis P."/>
            <person name="Zapata F."/>
        </authorList>
    </citation>
    <scope>NUCLEOTIDE SEQUENCE</scope>
    <source>
        <strain evidence="8">UCBG92.1500</strain>
        <tissue evidence="8">Leaf</tissue>
    </source>
</reference>
<keyword evidence="7" id="KW-0812">Transmembrane</keyword>
<dbReference type="InterPro" id="IPR036396">
    <property type="entry name" value="Cyt_P450_sf"/>
</dbReference>